<feature type="compositionally biased region" description="Acidic residues" evidence="1">
    <location>
        <begin position="83"/>
        <end position="100"/>
    </location>
</feature>
<feature type="compositionally biased region" description="Basic and acidic residues" evidence="1">
    <location>
        <begin position="17"/>
        <end position="32"/>
    </location>
</feature>
<feature type="region of interest" description="Disordered" evidence="1">
    <location>
        <begin position="17"/>
        <end position="100"/>
    </location>
</feature>
<evidence type="ECO:0000313" key="2">
    <source>
        <dbReference type="EMBL" id="CAK9118170.1"/>
    </source>
</evidence>
<keyword evidence="3" id="KW-1185">Reference proteome</keyword>
<proteinExistence type="predicted"/>
<dbReference type="EMBL" id="CAXAMN010028926">
    <property type="protein sequence ID" value="CAK9118170.1"/>
    <property type="molecule type" value="Genomic_DNA"/>
</dbReference>
<name>A0ABP0T1A2_9DINO</name>
<organism evidence="2 3">
    <name type="scientific">Durusdinium trenchii</name>
    <dbReference type="NCBI Taxonomy" id="1381693"/>
    <lineage>
        <taxon>Eukaryota</taxon>
        <taxon>Sar</taxon>
        <taxon>Alveolata</taxon>
        <taxon>Dinophyceae</taxon>
        <taxon>Suessiales</taxon>
        <taxon>Symbiodiniaceae</taxon>
        <taxon>Durusdinium</taxon>
    </lineage>
</organism>
<feature type="non-terminal residue" evidence="2">
    <location>
        <position position="1"/>
    </location>
</feature>
<reference evidence="2 3" key="1">
    <citation type="submission" date="2024-02" db="EMBL/GenBank/DDBJ databases">
        <authorList>
            <person name="Chen Y."/>
            <person name="Shah S."/>
            <person name="Dougan E. K."/>
            <person name="Thang M."/>
            <person name="Chan C."/>
        </authorList>
    </citation>
    <scope>NUCLEOTIDE SEQUENCE [LARGE SCALE GENOMIC DNA]</scope>
</reference>
<accession>A0ABP0T1A2</accession>
<sequence>PCRFFVMGPEVVVHVDSAVRGEKEDQSQKRSEASGSSSAAPLTGGGKGGYLDHSGSSASAGVIPEGPKEEEKPLIPSVHEGEMWDVIEDDQGPEIQPEVE</sequence>
<comment type="caution">
    <text evidence="2">The sequence shown here is derived from an EMBL/GenBank/DDBJ whole genome shotgun (WGS) entry which is preliminary data.</text>
</comment>
<dbReference type="Proteomes" id="UP001642484">
    <property type="component" value="Unassembled WGS sequence"/>
</dbReference>
<evidence type="ECO:0000256" key="1">
    <source>
        <dbReference type="SAM" id="MobiDB-lite"/>
    </source>
</evidence>
<protein>
    <submittedName>
        <fullName evidence="2">Uncharacterized protein</fullName>
    </submittedName>
</protein>
<gene>
    <name evidence="2" type="ORF">CCMP2556_LOCUS55342</name>
</gene>
<evidence type="ECO:0000313" key="3">
    <source>
        <dbReference type="Proteomes" id="UP001642484"/>
    </source>
</evidence>